<dbReference type="GO" id="GO:0005085">
    <property type="term" value="F:guanyl-nucleotide exchange factor activity"/>
    <property type="evidence" value="ECO:0007669"/>
    <property type="project" value="UniProtKB-KW"/>
</dbReference>
<dbReference type="CDD" id="cd06224">
    <property type="entry name" value="REM"/>
    <property type="match status" value="1"/>
</dbReference>
<protein>
    <submittedName>
        <fullName evidence="4">4930596D02Rik protein</fullName>
    </submittedName>
</protein>
<feature type="compositionally biased region" description="Basic and acidic residues" evidence="2">
    <location>
        <begin position="52"/>
        <end position="67"/>
    </location>
</feature>
<feature type="domain" description="N-terminal Ras-GEF" evidence="3">
    <location>
        <begin position="71"/>
        <end position="192"/>
    </location>
</feature>
<proteinExistence type="predicted"/>
<dbReference type="AlphaFoldDB" id="A0AAV0A525"/>
<evidence type="ECO:0000256" key="1">
    <source>
        <dbReference type="PROSITE-ProRule" id="PRU00135"/>
    </source>
</evidence>
<organism evidence="4 5">
    <name type="scientific">Phodopus roborovskii</name>
    <name type="common">Roborovski's desert hamster</name>
    <name type="synonym">Cricetulus roborovskii</name>
    <dbReference type="NCBI Taxonomy" id="109678"/>
    <lineage>
        <taxon>Eukaryota</taxon>
        <taxon>Metazoa</taxon>
        <taxon>Chordata</taxon>
        <taxon>Craniata</taxon>
        <taxon>Vertebrata</taxon>
        <taxon>Euteleostomi</taxon>
        <taxon>Mammalia</taxon>
        <taxon>Eutheria</taxon>
        <taxon>Euarchontoglires</taxon>
        <taxon>Glires</taxon>
        <taxon>Rodentia</taxon>
        <taxon>Myomorpha</taxon>
        <taxon>Muroidea</taxon>
        <taxon>Cricetidae</taxon>
        <taxon>Cricetinae</taxon>
        <taxon>Phodopus</taxon>
    </lineage>
</organism>
<name>A0AAV0A525_PHORO</name>
<dbReference type="PANTHER" id="PTHR46793:SF3">
    <property type="entry name" value="RIKEN CDNA 4930596D02 GENE"/>
    <property type="match status" value="1"/>
</dbReference>
<dbReference type="Proteomes" id="UP001152836">
    <property type="component" value="Unassembled WGS sequence"/>
</dbReference>
<sequence>MFSCCFRATPGSDLKKGKSEGHGGVCKYSCFQGLWPFGRKKANLTQGSQGQHHTDKVEKKSASKVQEEPCRESRVSAVMVERLVNHLVPSLQGGDPFFVPAFLCIYQRFATTQQVLNLLLERWGNSSQLTLLLTPFSRTICSFLDTWMDKKPEEFCQSSALTIVKQMKNYLVVNMPYSDLTVRVRLLLTHLEEEEATESEAKDEEASGR</sequence>
<dbReference type="PANTHER" id="PTHR46793">
    <property type="entry name" value="1700018F24RIK PROTEIN-RELATED-RELATED"/>
    <property type="match status" value="1"/>
</dbReference>
<evidence type="ECO:0000259" key="3">
    <source>
        <dbReference type="PROSITE" id="PS50212"/>
    </source>
</evidence>
<dbReference type="Pfam" id="PF00618">
    <property type="entry name" value="RasGEF_N"/>
    <property type="match status" value="1"/>
</dbReference>
<keyword evidence="1" id="KW-0344">Guanine-nucleotide releasing factor</keyword>
<gene>
    <name evidence="4" type="primary">4930596D02Rik</name>
    <name evidence="4" type="ORF">PHOROB_LOCUS15718</name>
</gene>
<dbReference type="SUPFAM" id="SSF48366">
    <property type="entry name" value="Ras GEF"/>
    <property type="match status" value="1"/>
</dbReference>
<dbReference type="InterPro" id="IPR023578">
    <property type="entry name" value="Ras_GEF_dom_sf"/>
</dbReference>
<dbReference type="Gene3D" id="1.20.870.10">
    <property type="entry name" value="Son of sevenless (SoS) protein Chain: S domain 1"/>
    <property type="match status" value="1"/>
</dbReference>
<reference evidence="4" key="1">
    <citation type="submission" date="2022-06" db="EMBL/GenBank/DDBJ databases">
        <authorList>
            <person name="Andreotti S."/>
            <person name="Wyler E."/>
        </authorList>
    </citation>
    <scope>NUCLEOTIDE SEQUENCE</scope>
</reference>
<evidence type="ECO:0000313" key="4">
    <source>
        <dbReference type="EMBL" id="CAH7286769.1"/>
    </source>
</evidence>
<dbReference type="InterPro" id="IPR000651">
    <property type="entry name" value="Ras-like_Gua-exchang_fac_N"/>
</dbReference>
<dbReference type="PROSITE" id="PS50212">
    <property type="entry name" value="RASGEF_NTER"/>
    <property type="match status" value="1"/>
</dbReference>
<keyword evidence="5" id="KW-1185">Reference proteome</keyword>
<dbReference type="EMBL" id="CALSGD010001586">
    <property type="protein sequence ID" value="CAH7286769.1"/>
    <property type="molecule type" value="Genomic_DNA"/>
</dbReference>
<dbReference type="SMART" id="SM00229">
    <property type="entry name" value="RasGEFN"/>
    <property type="match status" value="1"/>
</dbReference>
<evidence type="ECO:0000256" key="2">
    <source>
        <dbReference type="SAM" id="MobiDB-lite"/>
    </source>
</evidence>
<feature type="region of interest" description="Disordered" evidence="2">
    <location>
        <begin position="44"/>
        <end position="67"/>
    </location>
</feature>
<comment type="caution">
    <text evidence="4">The sequence shown here is derived from an EMBL/GenBank/DDBJ whole genome shotgun (WGS) entry which is preliminary data.</text>
</comment>
<accession>A0AAV0A525</accession>
<evidence type="ECO:0000313" key="5">
    <source>
        <dbReference type="Proteomes" id="UP001152836"/>
    </source>
</evidence>